<evidence type="ECO:0000256" key="3">
    <source>
        <dbReference type="ARBA" id="ARBA00022837"/>
    </source>
</evidence>
<dbReference type="PROSITE" id="PS00018">
    <property type="entry name" value="EF_HAND_1"/>
    <property type="match status" value="1"/>
</dbReference>
<keyword evidence="1" id="KW-0479">Metal-binding</keyword>
<dbReference type="SMART" id="SM00054">
    <property type="entry name" value="EFh"/>
    <property type="match status" value="2"/>
</dbReference>
<accession>A0ABN9X9L8</accession>
<dbReference type="Proteomes" id="UP001189429">
    <property type="component" value="Unassembled WGS sequence"/>
</dbReference>
<feature type="compositionally biased region" description="Polar residues" evidence="4">
    <location>
        <begin position="31"/>
        <end position="43"/>
    </location>
</feature>
<keyword evidence="3" id="KW-0106">Calcium</keyword>
<dbReference type="EMBL" id="CAUYUJ010020154">
    <property type="protein sequence ID" value="CAK0896188.1"/>
    <property type="molecule type" value="Genomic_DNA"/>
</dbReference>
<reference evidence="6" key="1">
    <citation type="submission" date="2023-10" db="EMBL/GenBank/DDBJ databases">
        <authorList>
            <person name="Chen Y."/>
            <person name="Shah S."/>
            <person name="Dougan E. K."/>
            <person name="Thang M."/>
            <person name="Chan C."/>
        </authorList>
    </citation>
    <scope>NUCLEOTIDE SEQUENCE [LARGE SCALE GENOMIC DNA]</scope>
</reference>
<sequence length="206" mass="22739">MLKLAGVPATDREIDEMIRLCDKAGDGQAAVQSHKLSQSQTAAPQVPRSKRTLAARARGSKSKTATDYQARATLGQAKMFEQPGQGVAVSADKRPLKSDGPTRGMTVEMLVKKLSGGLGKIKPSQIKKVYKRFQEIDTDQSGAIEYEEFIVALEMDDTSVAKQMFRVFDMDGSGRIELKEFIVVLSRYTSAAQSEKMKFAFMMFDE</sequence>
<feature type="domain" description="EF-hand" evidence="5">
    <location>
        <begin position="124"/>
        <end position="154"/>
    </location>
</feature>
<feature type="compositionally biased region" description="Basic residues" evidence="4">
    <location>
        <begin position="48"/>
        <end position="61"/>
    </location>
</feature>
<dbReference type="SUPFAM" id="SSF47473">
    <property type="entry name" value="EF-hand"/>
    <property type="match status" value="1"/>
</dbReference>
<evidence type="ECO:0000256" key="2">
    <source>
        <dbReference type="ARBA" id="ARBA00022737"/>
    </source>
</evidence>
<dbReference type="InterPro" id="IPR011992">
    <property type="entry name" value="EF-hand-dom_pair"/>
</dbReference>
<evidence type="ECO:0000313" key="6">
    <source>
        <dbReference type="EMBL" id="CAK0896188.1"/>
    </source>
</evidence>
<dbReference type="PROSITE" id="PS50222">
    <property type="entry name" value="EF_HAND_2"/>
    <property type="match status" value="2"/>
</dbReference>
<feature type="non-terminal residue" evidence="6">
    <location>
        <position position="206"/>
    </location>
</feature>
<dbReference type="InterPro" id="IPR018247">
    <property type="entry name" value="EF_Hand_1_Ca_BS"/>
</dbReference>
<evidence type="ECO:0000259" key="5">
    <source>
        <dbReference type="PROSITE" id="PS50222"/>
    </source>
</evidence>
<keyword evidence="2" id="KW-0677">Repeat</keyword>
<dbReference type="Pfam" id="PF13499">
    <property type="entry name" value="EF-hand_7"/>
    <property type="match status" value="1"/>
</dbReference>
<feature type="region of interest" description="Disordered" evidence="4">
    <location>
        <begin position="31"/>
        <end position="65"/>
    </location>
</feature>
<dbReference type="Gene3D" id="1.10.238.10">
    <property type="entry name" value="EF-hand"/>
    <property type="match status" value="1"/>
</dbReference>
<dbReference type="PRINTS" id="PR00450">
    <property type="entry name" value="RECOVERIN"/>
</dbReference>
<gene>
    <name evidence="6" type="ORF">PCOR1329_LOCUS74724</name>
</gene>
<evidence type="ECO:0000313" key="7">
    <source>
        <dbReference type="Proteomes" id="UP001189429"/>
    </source>
</evidence>
<comment type="caution">
    <text evidence="6">The sequence shown here is derived from an EMBL/GenBank/DDBJ whole genome shotgun (WGS) entry which is preliminary data.</text>
</comment>
<dbReference type="PANTHER" id="PTHR45942">
    <property type="entry name" value="PROTEIN PHOSPATASE 3 REGULATORY SUBUNIT B ALPHA ISOFORM TYPE 1"/>
    <property type="match status" value="1"/>
</dbReference>
<evidence type="ECO:0000256" key="1">
    <source>
        <dbReference type="ARBA" id="ARBA00022723"/>
    </source>
</evidence>
<dbReference type="InterPro" id="IPR002048">
    <property type="entry name" value="EF_hand_dom"/>
</dbReference>
<protein>
    <recommendedName>
        <fullName evidence="5">EF-hand domain-containing protein</fullName>
    </recommendedName>
</protein>
<proteinExistence type="predicted"/>
<evidence type="ECO:0000256" key="4">
    <source>
        <dbReference type="SAM" id="MobiDB-lite"/>
    </source>
</evidence>
<keyword evidence="7" id="KW-1185">Reference proteome</keyword>
<organism evidence="6 7">
    <name type="scientific">Prorocentrum cordatum</name>
    <dbReference type="NCBI Taxonomy" id="2364126"/>
    <lineage>
        <taxon>Eukaryota</taxon>
        <taxon>Sar</taxon>
        <taxon>Alveolata</taxon>
        <taxon>Dinophyceae</taxon>
        <taxon>Prorocentrales</taxon>
        <taxon>Prorocentraceae</taxon>
        <taxon>Prorocentrum</taxon>
    </lineage>
</organism>
<name>A0ABN9X9L8_9DINO</name>
<dbReference type="CDD" id="cd00051">
    <property type="entry name" value="EFh"/>
    <property type="match status" value="1"/>
</dbReference>
<feature type="domain" description="EF-hand" evidence="5">
    <location>
        <begin position="156"/>
        <end position="191"/>
    </location>
</feature>